<sequence>MGSHVGRPPSRDRRSKHRDPDTPPASETNRSKTRTPALSCCSGGCLERGSRRPAPSCVIPEERVKEKMRTSRRSPHGGGHLSAALLLVVAWAGSANADAATTGCGNESTSAPALQLLSPTPLLRPNASAAEVLQRRADELSNAVSNTSFAESRSNVTVYEIRHSRKKQQQLMLIRAQILHRLGIRNPPANGSLSAAPLNNSTLRLVEEIVRSPPPSVQDITTARTIYSERIQSFYPSCLTPNQTDPSAWNRPGHLRLHYDVSFPRSSSGTEISLVSAKLRLYRTGAGIAGGASGSAAAQNLLDAPAAAVTVSVFQYLRPLKTGRPEKKELIASRTLSSGRRGWEEFNVESAVSRWHRLRNKNYGLDIEVADARGKKLLPGRYFRNMSCAQTEAGQQESPFPNIMRLHPGLRDNESSLLDNETYPTLDLQVVEVLRHDSGAVGPGSDSPQFVGADHAVRPHRRRRRNVQGAAMADGDHRTHSACTARHIDVTFADLGLDNVLYPEGFTYSYCHGACHCHGGRKRRGKGSRRPCVRAVSTCNWATYVPLNLTYLNEDSVMTATIDNLVASDCRCSTRR</sequence>
<comment type="caution">
    <text evidence="1">The sequence shown here is derived from an EMBL/GenBank/DDBJ whole genome shotgun (WGS) entry which is preliminary data.</text>
</comment>
<keyword evidence="2" id="KW-1185">Reference proteome</keyword>
<dbReference type="Proteomes" id="UP000821865">
    <property type="component" value="Chromosome 2"/>
</dbReference>
<name>A0ACB8D9N0_DERSI</name>
<reference evidence="1" key="1">
    <citation type="submission" date="2020-05" db="EMBL/GenBank/DDBJ databases">
        <title>Large-scale comparative analyses of tick genomes elucidate their genetic diversity and vector capacities.</title>
        <authorList>
            <person name="Jia N."/>
            <person name="Wang J."/>
            <person name="Shi W."/>
            <person name="Du L."/>
            <person name="Sun Y."/>
            <person name="Zhan W."/>
            <person name="Jiang J."/>
            <person name="Wang Q."/>
            <person name="Zhang B."/>
            <person name="Ji P."/>
            <person name="Sakyi L.B."/>
            <person name="Cui X."/>
            <person name="Yuan T."/>
            <person name="Jiang B."/>
            <person name="Yang W."/>
            <person name="Lam T.T.-Y."/>
            <person name="Chang Q."/>
            <person name="Ding S."/>
            <person name="Wang X."/>
            <person name="Zhu J."/>
            <person name="Ruan X."/>
            <person name="Zhao L."/>
            <person name="Wei J."/>
            <person name="Que T."/>
            <person name="Du C."/>
            <person name="Cheng J."/>
            <person name="Dai P."/>
            <person name="Han X."/>
            <person name="Huang E."/>
            <person name="Gao Y."/>
            <person name="Liu J."/>
            <person name="Shao H."/>
            <person name="Ye R."/>
            <person name="Li L."/>
            <person name="Wei W."/>
            <person name="Wang X."/>
            <person name="Wang C."/>
            <person name="Yang T."/>
            <person name="Huo Q."/>
            <person name="Li W."/>
            <person name="Guo W."/>
            <person name="Chen H."/>
            <person name="Zhou L."/>
            <person name="Ni X."/>
            <person name="Tian J."/>
            <person name="Zhou Y."/>
            <person name="Sheng Y."/>
            <person name="Liu T."/>
            <person name="Pan Y."/>
            <person name="Xia L."/>
            <person name="Li J."/>
            <person name="Zhao F."/>
            <person name="Cao W."/>
        </authorList>
    </citation>
    <scope>NUCLEOTIDE SEQUENCE</scope>
    <source>
        <strain evidence="1">Dsil-2018</strain>
    </source>
</reference>
<gene>
    <name evidence="1" type="ORF">HPB49_001904</name>
</gene>
<protein>
    <submittedName>
        <fullName evidence="1">Uncharacterized protein</fullName>
    </submittedName>
</protein>
<evidence type="ECO:0000313" key="2">
    <source>
        <dbReference type="Proteomes" id="UP000821865"/>
    </source>
</evidence>
<accession>A0ACB8D9N0</accession>
<evidence type="ECO:0000313" key="1">
    <source>
        <dbReference type="EMBL" id="KAH7964847.1"/>
    </source>
</evidence>
<proteinExistence type="predicted"/>
<organism evidence="1 2">
    <name type="scientific">Dermacentor silvarum</name>
    <name type="common">Tick</name>
    <dbReference type="NCBI Taxonomy" id="543639"/>
    <lineage>
        <taxon>Eukaryota</taxon>
        <taxon>Metazoa</taxon>
        <taxon>Ecdysozoa</taxon>
        <taxon>Arthropoda</taxon>
        <taxon>Chelicerata</taxon>
        <taxon>Arachnida</taxon>
        <taxon>Acari</taxon>
        <taxon>Parasitiformes</taxon>
        <taxon>Ixodida</taxon>
        <taxon>Ixodoidea</taxon>
        <taxon>Ixodidae</taxon>
        <taxon>Rhipicephalinae</taxon>
        <taxon>Dermacentor</taxon>
    </lineage>
</organism>
<dbReference type="EMBL" id="CM023471">
    <property type="protein sequence ID" value="KAH7964847.1"/>
    <property type="molecule type" value="Genomic_DNA"/>
</dbReference>